<evidence type="ECO:0000313" key="2">
    <source>
        <dbReference type="EMBL" id="KAF6746256.1"/>
    </source>
</evidence>
<reference evidence="2 3" key="1">
    <citation type="submission" date="2020-07" db="EMBL/GenBank/DDBJ databases">
        <title>Comparative genomics of pyrophilous fungi reveals a link between fire events and developmental genes.</title>
        <authorList>
            <consortium name="DOE Joint Genome Institute"/>
            <person name="Steindorff A.S."/>
            <person name="Carver A."/>
            <person name="Calhoun S."/>
            <person name="Stillman K."/>
            <person name="Liu H."/>
            <person name="Lipzen A."/>
            <person name="Pangilinan J."/>
            <person name="Labutti K."/>
            <person name="Bruns T.D."/>
            <person name="Grigoriev I.V."/>
        </authorList>
    </citation>
    <scope>NUCLEOTIDE SEQUENCE [LARGE SCALE GENOMIC DNA]</scope>
    <source>
        <strain evidence="2 3">CBS 144469</strain>
    </source>
</reference>
<evidence type="ECO:0000313" key="3">
    <source>
        <dbReference type="Proteomes" id="UP000521943"/>
    </source>
</evidence>
<sequence>MSLETTMMNDDPPPPHDPKRRGSCHPANIGDIFNVARQLKLGWGHFSTTWFAHSFQRNRVAGVYSLV</sequence>
<organism evidence="2 3">
    <name type="scientific">Ephemerocybe angulata</name>
    <dbReference type="NCBI Taxonomy" id="980116"/>
    <lineage>
        <taxon>Eukaryota</taxon>
        <taxon>Fungi</taxon>
        <taxon>Dikarya</taxon>
        <taxon>Basidiomycota</taxon>
        <taxon>Agaricomycotina</taxon>
        <taxon>Agaricomycetes</taxon>
        <taxon>Agaricomycetidae</taxon>
        <taxon>Agaricales</taxon>
        <taxon>Agaricineae</taxon>
        <taxon>Psathyrellaceae</taxon>
        <taxon>Ephemerocybe</taxon>
    </lineage>
</organism>
<gene>
    <name evidence="2" type="ORF">DFP72DRAFT_923069</name>
</gene>
<dbReference type="Gene3D" id="3.30.200.20">
    <property type="entry name" value="Phosphorylase Kinase, domain 1"/>
    <property type="match status" value="1"/>
</dbReference>
<protein>
    <submittedName>
        <fullName evidence="2">Uncharacterized protein</fullName>
    </submittedName>
</protein>
<dbReference type="Proteomes" id="UP000521943">
    <property type="component" value="Unassembled WGS sequence"/>
</dbReference>
<name>A0A8H6LYZ9_9AGAR</name>
<dbReference type="AlphaFoldDB" id="A0A8H6LYZ9"/>
<comment type="caution">
    <text evidence="2">The sequence shown here is derived from an EMBL/GenBank/DDBJ whole genome shotgun (WGS) entry which is preliminary data.</text>
</comment>
<proteinExistence type="predicted"/>
<feature type="region of interest" description="Disordered" evidence="1">
    <location>
        <begin position="1"/>
        <end position="27"/>
    </location>
</feature>
<dbReference type="EMBL" id="JACGCI010000094">
    <property type="protein sequence ID" value="KAF6746256.1"/>
    <property type="molecule type" value="Genomic_DNA"/>
</dbReference>
<accession>A0A8H6LYZ9</accession>
<keyword evidence="3" id="KW-1185">Reference proteome</keyword>
<evidence type="ECO:0000256" key="1">
    <source>
        <dbReference type="SAM" id="MobiDB-lite"/>
    </source>
</evidence>